<evidence type="ECO:0000313" key="3">
    <source>
        <dbReference type="Proteomes" id="UP001311232"/>
    </source>
</evidence>
<accession>A0AAV9RNU5</accession>
<dbReference type="Proteomes" id="UP001311232">
    <property type="component" value="Unassembled WGS sequence"/>
</dbReference>
<gene>
    <name evidence="2" type="ORF">CRENBAI_002713</name>
</gene>
<name>A0AAV9RNU5_9TELE</name>
<dbReference type="EMBL" id="JAHHUM010001552">
    <property type="protein sequence ID" value="KAK5610594.1"/>
    <property type="molecule type" value="Genomic_DNA"/>
</dbReference>
<feature type="region of interest" description="Disordered" evidence="1">
    <location>
        <begin position="20"/>
        <end position="76"/>
    </location>
</feature>
<sequence>MCYSFLRKKTKLPVDFSEAELGFSDEENEQLATQQGESEDDRDSENDEDYEPVNEDSRDSEERRRSEDRSYTWPDSVSTCDTFLEKGIVQASAGNSLMLTLYR</sequence>
<feature type="compositionally biased region" description="Basic and acidic residues" evidence="1">
    <location>
        <begin position="55"/>
        <end position="70"/>
    </location>
</feature>
<reference evidence="2 3" key="1">
    <citation type="submission" date="2021-06" db="EMBL/GenBank/DDBJ databases">
        <authorList>
            <person name="Palmer J.M."/>
        </authorList>
    </citation>
    <scope>NUCLEOTIDE SEQUENCE [LARGE SCALE GENOMIC DNA]</scope>
    <source>
        <strain evidence="2 3">MEX-2019</strain>
        <tissue evidence="2">Muscle</tissue>
    </source>
</reference>
<proteinExistence type="predicted"/>
<evidence type="ECO:0000313" key="2">
    <source>
        <dbReference type="EMBL" id="KAK5610594.1"/>
    </source>
</evidence>
<keyword evidence="3" id="KW-1185">Reference proteome</keyword>
<protein>
    <submittedName>
        <fullName evidence="2">Uncharacterized protein</fullName>
    </submittedName>
</protein>
<comment type="caution">
    <text evidence="2">The sequence shown here is derived from an EMBL/GenBank/DDBJ whole genome shotgun (WGS) entry which is preliminary data.</text>
</comment>
<organism evidence="2 3">
    <name type="scientific">Crenichthys baileyi</name>
    <name type="common">White River springfish</name>
    <dbReference type="NCBI Taxonomy" id="28760"/>
    <lineage>
        <taxon>Eukaryota</taxon>
        <taxon>Metazoa</taxon>
        <taxon>Chordata</taxon>
        <taxon>Craniata</taxon>
        <taxon>Vertebrata</taxon>
        <taxon>Euteleostomi</taxon>
        <taxon>Actinopterygii</taxon>
        <taxon>Neopterygii</taxon>
        <taxon>Teleostei</taxon>
        <taxon>Neoteleostei</taxon>
        <taxon>Acanthomorphata</taxon>
        <taxon>Ovalentaria</taxon>
        <taxon>Atherinomorphae</taxon>
        <taxon>Cyprinodontiformes</taxon>
        <taxon>Goodeidae</taxon>
        <taxon>Crenichthys</taxon>
    </lineage>
</organism>
<evidence type="ECO:0000256" key="1">
    <source>
        <dbReference type="SAM" id="MobiDB-lite"/>
    </source>
</evidence>
<dbReference type="AlphaFoldDB" id="A0AAV9RNU5"/>
<feature type="compositionally biased region" description="Acidic residues" evidence="1">
    <location>
        <begin position="37"/>
        <end position="54"/>
    </location>
</feature>